<dbReference type="SUPFAM" id="SSF52058">
    <property type="entry name" value="L domain-like"/>
    <property type="match status" value="1"/>
</dbReference>
<feature type="compositionally biased region" description="Basic residues" evidence="3">
    <location>
        <begin position="178"/>
        <end position="187"/>
    </location>
</feature>
<keyword evidence="4" id="KW-0472">Membrane</keyword>
<dbReference type="EMBL" id="CAXAJV020001287">
    <property type="protein sequence ID" value="CAL7936177.1"/>
    <property type="molecule type" value="Genomic_DNA"/>
</dbReference>
<evidence type="ECO:0000256" key="3">
    <source>
        <dbReference type="SAM" id="MobiDB-lite"/>
    </source>
</evidence>
<comment type="caution">
    <text evidence="5">The sequence shown here is derived from an EMBL/GenBank/DDBJ whole genome shotgun (WGS) entry which is preliminary data.</text>
</comment>
<sequence length="322" mass="36904">MFIRRMNLKTVKDRLKDETLDLSLCDLKEVPVREIATIKKATHLDLSNNLLTSLPSSFVDLKQIVKLDLSRNMLTEIPINFGELKQLKYLDLYANQISRLPLSLSDLKNLRWLDLKENPLTPAVASIAGPCSNLSECQACARNIVSYLSHIKLIIEEEKLRRLNALASTGTDIGSTKKGGKKKKRKSVDKQHLDMNESNSAKEVLQVENKVHFPAFIDNKNLVNKGCFYKENVRRFFVSIISWLSLVGLAIALIVVILPLYSKQFELFINYIEMNTGVPLKIFQKHSIDIIYIFMQVIMKIYDNLYYAYEKNFETAANTIKK</sequence>
<dbReference type="Gene3D" id="3.80.10.10">
    <property type="entry name" value="Ribonuclease Inhibitor"/>
    <property type="match status" value="1"/>
</dbReference>
<dbReference type="InterPro" id="IPR050216">
    <property type="entry name" value="LRR_domain-containing"/>
</dbReference>
<evidence type="ECO:0000256" key="1">
    <source>
        <dbReference type="ARBA" id="ARBA00022614"/>
    </source>
</evidence>
<keyword evidence="4" id="KW-0812">Transmembrane</keyword>
<dbReference type="Pfam" id="PF13855">
    <property type="entry name" value="LRR_8"/>
    <property type="match status" value="2"/>
</dbReference>
<keyword evidence="4" id="KW-1133">Transmembrane helix</keyword>
<dbReference type="InterPro" id="IPR001611">
    <property type="entry name" value="Leu-rich_rpt"/>
</dbReference>
<feature type="region of interest" description="Disordered" evidence="3">
    <location>
        <begin position="172"/>
        <end position="193"/>
    </location>
</feature>
<evidence type="ECO:0000256" key="2">
    <source>
        <dbReference type="ARBA" id="ARBA00022737"/>
    </source>
</evidence>
<protein>
    <recommendedName>
        <fullName evidence="7">Leucine-rich repeat-containing protein 59</fullName>
    </recommendedName>
</protein>
<evidence type="ECO:0008006" key="7">
    <source>
        <dbReference type="Google" id="ProtNLM"/>
    </source>
</evidence>
<dbReference type="SMART" id="SM00369">
    <property type="entry name" value="LRR_TYP"/>
    <property type="match status" value="3"/>
</dbReference>
<accession>A0ABP1N5B1</accession>
<reference evidence="5 6" key="1">
    <citation type="submission" date="2024-08" db="EMBL/GenBank/DDBJ databases">
        <authorList>
            <person name="Will J Nash"/>
            <person name="Angela Man"/>
            <person name="Seanna McTaggart"/>
            <person name="Kendall Baker"/>
            <person name="Tom Barker"/>
            <person name="Leah Catchpole"/>
            <person name="Alex Durrant"/>
            <person name="Karim Gharbi"/>
            <person name="Naomi Irish"/>
            <person name="Gemy Kaithakottil"/>
            <person name="Debby Ku"/>
            <person name="Aaliyah Providence"/>
            <person name="Felix Shaw"/>
            <person name="David Swarbreck"/>
            <person name="Chris Watkins"/>
            <person name="Ann M. McCartney"/>
            <person name="Giulio Formenti"/>
            <person name="Alice Mouton"/>
            <person name="Noel Vella"/>
            <person name="Bjorn M von Reumont"/>
            <person name="Adriana Vella"/>
            <person name="Wilfried Haerty"/>
        </authorList>
    </citation>
    <scope>NUCLEOTIDE SEQUENCE [LARGE SCALE GENOMIC DNA]</scope>
</reference>
<dbReference type="PROSITE" id="PS51450">
    <property type="entry name" value="LRR"/>
    <property type="match status" value="1"/>
</dbReference>
<dbReference type="PANTHER" id="PTHR48051:SF1">
    <property type="entry name" value="RAS SUPPRESSOR PROTEIN 1"/>
    <property type="match status" value="1"/>
</dbReference>
<dbReference type="PANTHER" id="PTHR48051">
    <property type="match status" value="1"/>
</dbReference>
<proteinExistence type="predicted"/>
<keyword evidence="1" id="KW-0433">Leucine-rich repeat</keyword>
<gene>
    <name evidence="5" type="ORF">XYLVIOL_LOCUS2039</name>
</gene>
<feature type="transmembrane region" description="Helical" evidence="4">
    <location>
        <begin position="236"/>
        <end position="261"/>
    </location>
</feature>
<evidence type="ECO:0000313" key="6">
    <source>
        <dbReference type="Proteomes" id="UP001642520"/>
    </source>
</evidence>
<dbReference type="InterPro" id="IPR003591">
    <property type="entry name" value="Leu-rich_rpt_typical-subtyp"/>
</dbReference>
<keyword evidence="2" id="KW-0677">Repeat</keyword>
<evidence type="ECO:0000256" key="4">
    <source>
        <dbReference type="SAM" id="Phobius"/>
    </source>
</evidence>
<name>A0ABP1N5B1_XYLVO</name>
<dbReference type="Proteomes" id="UP001642520">
    <property type="component" value="Unassembled WGS sequence"/>
</dbReference>
<dbReference type="InterPro" id="IPR032675">
    <property type="entry name" value="LRR_dom_sf"/>
</dbReference>
<evidence type="ECO:0000313" key="5">
    <source>
        <dbReference type="EMBL" id="CAL7936177.1"/>
    </source>
</evidence>
<organism evidence="5 6">
    <name type="scientific">Xylocopa violacea</name>
    <name type="common">Violet carpenter bee</name>
    <name type="synonym">Apis violacea</name>
    <dbReference type="NCBI Taxonomy" id="135666"/>
    <lineage>
        <taxon>Eukaryota</taxon>
        <taxon>Metazoa</taxon>
        <taxon>Ecdysozoa</taxon>
        <taxon>Arthropoda</taxon>
        <taxon>Hexapoda</taxon>
        <taxon>Insecta</taxon>
        <taxon>Pterygota</taxon>
        <taxon>Neoptera</taxon>
        <taxon>Endopterygota</taxon>
        <taxon>Hymenoptera</taxon>
        <taxon>Apocrita</taxon>
        <taxon>Aculeata</taxon>
        <taxon>Apoidea</taxon>
        <taxon>Anthophila</taxon>
        <taxon>Apidae</taxon>
        <taxon>Xylocopa</taxon>
        <taxon>Xylocopa</taxon>
    </lineage>
</organism>
<keyword evidence="6" id="KW-1185">Reference proteome</keyword>